<dbReference type="Pfam" id="PF00682">
    <property type="entry name" value="HMGL-like"/>
    <property type="match status" value="1"/>
</dbReference>
<dbReference type="PANTHER" id="PTHR42738">
    <property type="entry name" value="HYDROXYMETHYLGLUTARYL-COA LYASE"/>
    <property type="match status" value="1"/>
</dbReference>
<feature type="domain" description="Pyruvate carboxyltransferase" evidence="4">
    <location>
        <begin position="7"/>
        <end position="274"/>
    </location>
</feature>
<evidence type="ECO:0000256" key="2">
    <source>
        <dbReference type="ARBA" id="ARBA00022723"/>
    </source>
</evidence>
<dbReference type="GO" id="GO:0004419">
    <property type="term" value="F:hydroxymethylglutaryl-CoA lyase activity"/>
    <property type="evidence" value="ECO:0007669"/>
    <property type="project" value="UniProtKB-EC"/>
</dbReference>
<comment type="caution">
    <text evidence="5">The sequence shown here is derived from an EMBL/GenBank/DDBJ whole genome shotgun (WGS) entry which is preliminary data.</text>
</comment>
<accession>A0ABT9ZVN7</accession>
<dbReference type="CDD" id="cd07938">
    <property type="entry name" value="DRE_TIM_HMGL"/>
    <property type="match status" value="1"/>
</dbReference>
<evidence type="ECO:0000313" key="5">
    <source>
        <dbReference type="EMBL" id="MDQ0254185.1"/>
    </source>
</evidence>
<dbReference type="Gene3D" id="3.20.20.70">
    <property type="entry name" value="Aldolase class I"/>
    <property type="match status" value="1"/>
</dbReference>
<comment type="similarity">
    <text evidence="1">Belongs to the HMG-CoA lyase family.</text>
</comment>
<keyword evidence="3 5" id="KW-0456">Lyase</keyword>
<dbReference type="PROSITE" id="PS50991">
    <property type="entry name" value="PYR_CT"/>
    <property type="match status" value="1"/>
</dbReference>
<dbReference type="InterPro" id="IPR000891">
    <property type="entry name" value="PYR_CT"/>
</dbReference>
<dbReference type="EMBL" id="JAUSUG010000005">
    <property type="protein sequence ID" value="MDQ0254185.1"/>
    <property type="molecule type" value="Genomic_DNA"/>
</dbReference>
<evidence type="ECO:0000256" key="3">
    <source>
        <dbReference type="ARBA" id="ARBA00023239"/>
    </source>
</evidence>
<organism evidence="5 6">
    <name type="scientific">Evansella vedderi</name>
    <dbReference type="NCBI Taxonomy" id="38282"/>
    <lineage>
        <taxon>Bacteria</taxon>
        <taxon>Bacillati</taxon>
        <taxon>Bacillota</taxon>
        <taxon>Bacilli</taxon>
        <taxon>Bacillales</taxon>
        <taxon>Bacillaceae</taxon>
        <taxon>Evansella</taxon>
    </lineage>
</organism>
<keyword evidence="6" id="KW-1185">Reference proteome</keyword>
<reference evidence="5 6" key="1">
    <citation type="submission" date="2023-07" db="EMBL/GenBank/DDBJ databases">
        <title>Genomic Encyclopedia of Type Strains, Phase IV (KMG-IV): sequencing the most valuable type-strain genomes for metagenomic binning, comparative biology and taxonomic classification.</title>
        <authorList>
            <person name="Goeker M."/>
        </authorList>
    </citation>
    <scope>NUCLEOTIDE SEQUENCE [LARGE SCALE GENOMIC DNA]</scope>
    <source>
        <strain evidence="5 6">DSM 9768</strain>
    </source>
</reference>
<proteinExistence type="inferred from homology"/>
<dbReference type="PANTHER" id="PTHR42738:SF7">
    <property type="entry name" value="HYDROXYMETHYLGLUTARYL-COA LYASE"/>
    <property type="match status" value="1"/>
</dbReference>
<dbReference type="EC" id="4.1.3.4" evidence="5"/>
<protein>
    <submittedName>
        <fullName evidence="5">Hydroxymethylglutaryl-CoA lyase</fullName>
        <ecNumber evidence="5">4.1.3.4</ecNumber>
    </submittedName>
</protein>
<gene>
    <name evidence="5" type="ORF">J2S74_001560</name>
</gene>
<dbReference type="SUPFAM" id="SSF51569">
    <property type="entry name" value="Aldolase"/>
    <property type="match status" value="1"/>
</dbReference>
<evidence type="ECO:0000259" key="4">
    <source>
        <dbReference type="PROSITE" id="PS50991"/>
    </source>
</evidence>
<evidence type="ECO:0000313" key="6">
    <source>
        <dbReference type="Proteomes" id="UP001230005"/>
    </source>
</evidence>
<sequence length="295" mass="32133">MDLPNKVQIKEVGPRDGLQNERKFISTEAKVEWINQLSETGMNYIEITSFVHPKWIPALCDAVDVAAQIKRKKGVTYAALVPNSKGLEKALAANLDEISVFMSASETHNLKNINKSINNTFPVLEEVVKGALSAGKKVRGYVSTVFGCPYEGVVPLHSVKKVTNKLFEMGVYEVSLGDTIGVANPQQMETVLTELEKTFSVSSLALHLHDTRGMALANTLVGLTKGITVFDSAVGGLGGCPYAKGASGNIATEDLLHMLQEMKIDTGIDFDRLMNAAKYIEKIIDKPLPSRQLKL</sequence>
<dbReference type="Proteomes" id="UP001230005">
    <property type="component" value="Unassembled WGS sequence"/>
</dbReference>
<name>A0ABT9ZVN7_9BACI</name>
<dbReference type="InterPro" id="IPR013785">
    <property type="entry name" value="Aldolase_TIM"/>
</dbReference>
<dbReference type="InterPro" id="IPR043594">
    <property type="entry name" value="HMGL"/>
</dbReference>
<evidence type="ECO:0000256" key="1">
    <source>
        <dbReference type="ARBA" id="ARBA00009405"/>
    </source>
</evidence>
<keyword evidence="2" id="KW-0479">Metal-binding</keyword>
<dbReference type="RefSeq" id="WP_307324368.1">
    <property type="nucleotide sequence ID" value="NZ_JAUSUG010000005.1"/>
</dbReference>
<dbReference type="NCBIfam" id="NF004283">
    <property type="entry name" value="PRK05692.1"/>
    <property type="match status" value="1"/>
</dbReference>